<reference evidence="1 2" key="1">
    <citation type="journal article" date="2016" name="Front. Microbiol.">
        <title>Genomic Resource of Rice Seed Associated Bacteria.</title>
        <authorList>
            <person name="Midha S."/>
            <person name="Bansal K."/>
            <person name="Sharma S."/>
            <person name="Kumar N."/>
            <person name="Patil P.P."/>
            <person name="Chaudhry V."/>
            <person name="Patil P.B."/>
        </authorList>
    </citation>
    <scope>NUCLEOTIDE SEQUENCE [LARGE SCALE GENOMIC DNA]</scope>
    <source>
        <strain evidence="1 2">NS226</strain>
    </source>
</reference>
<dbReference type="AlphaFoldDB" id="A0A175R634"/>
<evidence type="ECO:0000313" key="1">
    <source>
        <dbReference type="EMBL" id="KTQ92654.1"/>
    </source>
</evidence>
<name>A0A175R634_9HYPH</name>
<dbReference type="Proteomes" id="UP000078272">
    <property type="component" value="Unassembled WGS sequence"/>
</dbReference>
<organism evidence="1 2">
    <name type="scientific">Aureimonas ureilytica</name>
    <dbReference type="NCBI Taxonomy" id="401562"/>
    <lineage>
        <taxon>Bacteria</taxon>
        <taxon>Pseudomonadati</taxon>
        <taxon>Pseudomonadota</taxon>
        <taxon>Alphaproteobacteria</taxon>
        <taxon>Hyphomicrobiales</taxon>
        <taxon>Aurantimonadaceae</taxon>
        <taxon>Aureimonas</taxon>
    </lineage>
</organism>
<sequence length="171" mass="17746">MLSALQNTAVQLLRPAVTPDPRNRIGPADSPIAAAQKTTAAGPLTGAEKPGVTQVKLKLFEQLGEALGLEVEDYASLGSYARAVRGAIEATRQQEGGAAALQAIEQTQDLNKIGMTLDTLIGAMEEPEGEADRALEKALAEFLGVEPPKAKRGAGPFQTDALGLYGPAAGR</sequence>
<evidence type="ECO:0000313" key="2">
    <source>
        <dbReference type="Proteomes" id="UP000078272"/>
    </source>
</evidence>
<dbReference type="PATRIC" id="fig|401562.3.peg.2766"/>
<proteinExistence type="predicted"/>
<protein>
    <submittedName>
        <fullName evidence="1">Uncharacterized protein</fullName>
    </submittedName>
</protein>
<gene>
    <name evidence="1" type="ORF">NS226_15295</name>
</gene>
<accession>A0A175R634</accession>
<dbReference type="RefSeq" id="WP_058635689.1">
    <property type="nucleotide sequence ID" value="NZ_LDPZ01000031.1"/>
</dbReference>
<dbReference type="EMBL" id="LDPZ01000031">
    <property type="protein sequence ID" value="KTQ92654.1"/>
    <property type="molecule type" value="Genomic_DNA"/>
</dbReference>
<comment type="caution">
    <text evidence="1">The sequence shown here is derived from an EMBL/GenBank/DDBJ whole genome shotgun (WGS) entry which is preliminary data.</text>
</comment>